<sequence length="267" mass="29753">MAIQNGTTGHTSKIRLTRYLESDQTHTSASPEVALVILNSPIDDLEYFRRLFHHASYRICVDGGANRVHDLLLKHYPSSEYQEALAHALPSAIHGDLDSIREDVRLRYEELGVPITHDPDQYSTDFGKAVKTIAAKMPQVRDVLVLGSLGGRVDHGIGLLHEIYRQQKYHHPELRFWFLSEASVTILLRPGTTEIVTPLKDGLITPNIGILPLYGKAVISIEGCEWDVTDWPTELGGQLSTSNHIVSNQVSITTDVDVLFTAERKIG</sequence>
<evidence type="ECO:0000256" key="5">
    <source>
        <dbReference type="ARBA" id="ARBA00022777"/>
    </source>
</evidence>
<evidence type="ECO:0000313" key="9">
    <source>
        <dbReference type="EMBL" id="KXT04739.1"/>
    </source>
</evidence>
<dbReference type="OrthoDB" id="25149at2759"/>
<dbReference type="GO" id="GO:0005524">
    <property type="term" value="F:ATP binding"/>
    <property type="evidence" value="ECO:0007669"/>
    <property type="project" value="UniProtKB-UniRule"/>
</dbReference>
<evidence type="ECO:0000256" key="6">
    <source>
        <dbReference type="ARBA" id="ARBA00022840"/>
    </source>
</evidence>
<dbReference type="InterPro" id="IPR007371">
    <property type="entry name" value="TPK_catalytic"/>
</dbReference>
<comment type="catalytic activity">
    <reaction evidence="7">
        <text>thiamine + ATP = thiamine diphosphate + AMP + H(+)</text>
        <dbReference type="Rhea" id="RHEA:11576"/>
        <dbReference type="ChEBI" id="CHEBI:15378"/>
        <dbReference type="ChEBI" id="CHEBI:18385"/>
        <dbReference type="ChEBI" id="CHEBI:30616"/>
        <dbReference type="ChEBI" id="CHEBI:58937"/>
        <dbReference type="ChEBI" id="CHEBI:456215"/>
    </reaction>
</comment>
<dbReference type="GO" id="GO:0030975">
    <property type="term" value="F:thiamine binding"/>
    <property type="evidence" value="ECO:0007669"/>
    <property type="project" value="UniProtKB-UniRule"/>
</dbReference>
<dbReference type="InterPro" id="IPR007373">
    <property type="entry name" value="Thiamin_PyroPKinase_B1-bd"/>
</dbReference>
<reference evidence="9 10" key="1">
    <citation type="submission" date="2015-07" db="EMBL/GenBank/DDBJ databases">
        <title>Comparative genomics of the Sigatoka disease complex on banana suggests a link between parallel evolutionary changes in Pseudocercospora fijiensis and Pseudocercospora eumusae and increased virulence on the banana host.</title>
        <authorList>
            <person name="Chang T.-C."/>
            <person name="Salvucci A."/>
            <person name="Crous P.W."/>
            <person name="Stergiopoulos I."/>
        </authorList>
    </citation>
    <scope>NUCLEOTIDE SEQUENCE [LARGE SCALE GENOMIC DNA]</scope>
    <source>
        <strain evidence="9 10">CBS 114824</strain>
    </source>
</reference>
<dbReference type="GO" id="GO:0009229">
    <property type="term" value="P:thiamine diphosphate biosynthetic process"/>
    <property type="evidence" value="ECO:0007669"/>
    <property type="project" value="UniProtKB-UniRule"/>
</dbReference>
<comment type="caution">
    <text evidence="9">The sequence shown here is derived from an EMBL/GenBank/DDBJ whole genome shotgun (WGS) entry which is preliminary data.</text>
</comment>
<dbReference type="GO" id="GO:0004788">
    <property type="term" value="F:thiamine diphosphokinase activity"/>
    <property type="evidence" value="ECO:0007669"/>
    <property type="project" value="UniProtKB-UniRule"/>
</dbReference>
<proteinExistence type="inferred from homology"/>
<evidence type="ECO:0000256" key="7">
    <source>
        <dbReference type="PIRNR" id="PIRNR031057"/>
    </source>
</evidence>
<dbReference type="PANTHER" id="PTHR13622">
    <property type="entry name" value="THIAMIN PYROPHOSPHOKINASE"/>
    <property type="match status" value="1"/>
</dbReference>
<evidence type="ECO:0000259" key="8">
    <source>
        <dbReference type="SMART" id="SM00983"/>
    </source>
</evidence>
<name>A0A139HQR1_9PEZI</name>
<dbReference type="Pfam" id="PF04263">
    <property type="entry name" value="TPK_catalytic"/>
    <property type="match status" value="1"/>
</dbReference>
<keyword evidence="10" id="KW-1185">Reference proteome</keyword>
<dbReference type="PIRSF" id="PIRSF031057">
    <property type="entry name" value="Thiamin_pyrophosphokinase"/>
    <property type="match status" value="1"/>
</dbReference>
<dbReference type="PANTHER" id="PTHR13622:SF8">
    <property type="entry name" value="THIAMIN PYROPHOSPHOKINASE 1"/>
    <property type="match status" value="1"/>
</dbReference>
<dbReference type="InterPro" id="IPR036759">
    <property type="entry name" value="TPK_catalytic_sf"/>
</dbReference>
<dbReference type="EC" id="2.7.6.2" evidence="7"/>
<gene>
    <name evidence="9" type="ORF">AC578_9694</name>
</gene>
<dbReference type="GO" id="GO:0006772">
    <property type="term" value="P:thiamine metabolic process"/>
    <property type="evidence" value="ECO:0007669"/>
    <property type="project" value="InterPro"/>
</dbReference>
<dbReference type="GO" id="GO:0016301">
    <property type="term" value="F:kinase activity"/>
    <property type="evidence" value="ECO:0007669"/>
    <property type="project" value="UniProtKB-UniRule"/>
</dbReference>
<evidence type="ECO:0000256" key="3">
    <source>
        <dbReference type="ARBA" id="ARBA00022679"/>
    </source>
</evidence>
<comment type="pathway">
    <text evidence="1 7">Cofactor biosynthesis; thiamine diphosphate biosynthesis; thiamine diphosphate from thiamine: step 1/1.</text>
</comment>
<dbReference type="NCBIfam" id="TIGR01378">
    <property type="entry name" value="thi_PPkinase"/>
    <property type="match status" value="1"/>
</dbReference>
<dbReference type="Proteomes" id="UP000070133">
    <property type="component" value="Unassembled WGS sequence"/>
</dbReference>
<dbReference type="STRING" id="321146.A0A139HQR1"/>
<evidence type="ECO:0000313" key="10">
    <source>
        <dbReference type="Proteomes" id="UP000070133"/>
    </source>
</evidence>
<dbReference type="InterPro" id="IPR036371">
    <property type="entry name" value="TPK_B1-bd_sf"/>
</dbReference>
<feature type="domain" description="Thiamin pyrophosphokinase thiamin-binding" evidence="8">
    <location>
        <begin position="191"/>
        <end position="258"/>
    </location>
</feature>
<dbReference type="InterPro" id="IPR016966">
    <property type="entry name" value="Thiamin_pyrophosphokinase_euk"/>
</dbReference>
<protein>
    <recommendedName>
        <fullName evidence="7">Thiamine pyrophosphokinase</fullName>
        <ecNumber evidence="7">2.7.6.2</ecNumber>
    </recommendedName>
</protein>
<comment type="similarity">
    <text evidence="2 7">Belongs to the thiamine pyrophosphokinase family.</text>
</comment>
<dbReference type="CDD" id="cd07995">
    <property type="entry name" value="TPK"/>
    <property type="match status" value="1"/>
</dbReference>
<keyword evidence="3 7" id="KW-0808">Transferase</keyword>
<dbReference type="AlphaFoldDB" id="A0A139HQR1"/>
<organism evidence="9 10">
    <name type="scientific">Pseudocercospora eumusae</name>
    <dbReference type="NCBI Taxonomy" id="321146"/>
    <lineage>
        <taxon>Eukaryota</taxon>
        <taxon>Fungi</taxon>
        <taxon>Dikarya</taxon>
        <taxon>Ascomycota</taxon>
        <taxon>Pezizomycotina</taxon>
        <taxon>Dothideomycetes</taxon>
        <taxon>Dothideomycetidae</taxon>
        <taxon>Mycosphaerellales</taxon>
        <taxon>Mycosphaerellaceae</taxon>
        <taxon>Pseudocercospora</taxon>
    </lineage>
</organism>
<dbReference type="Gene3D" id="3.40.50.10240">
    <property type="entry name" value="Thiamin pyrophosphokinase, catalytic domain"/>
    <property type="match status" value="1"/>
</dbReference>
<dbReference type="Pfam" id="PF04265">
    <property type="entry name" value="TPK_B1_binding"/>
    <property type="match status" value="1"/>
</dbReference>
<evidence type="ECO:0000256" key="2">
    <source>
        <dbReference type="ARBA" id="ARBA00006785"/>
    </source>
</evidence>
<accession>A0A139HQR1</accession>
<keyword evidence="5 7" id="KW-0418">Kinase</keyword>
<keyword evidence="6 7" id="KW-0067">ATP-binding</keyword>
<dbReference type="EMBL" id="LFZN01000018">
    <property type="protein sequence ID" value="KXT04739.1"/>
    <property type="molecule type" value="Genomic_DNA"/>
</dbReference>
<dbReference type="InterPro" id="IPR006282">
    <property type="entry name" value="Thi_PPkinase"/>
</dbReference>
<dbReference type="SUPFAM" id="SSF63999">
    <property type="entry name" value="Thiamin pyrophosphokinase, catalytic domain"/>
    <property type="match status" value="1"/>
</dbReference>
<dbReference type="SMART" id="SM00983">
    <property type="entry name" value="TPK_B1_binding"/>
    <property type="match status" value="1"/>
</dbReference>
<keyword evidence="4 7" id="KW-0547">Nucleotide-binding</keyword>
<evidence type="ECO:0000256" key="1">
    <source>
        <dbReference type="ARBA" id="ARBA00005078"/>
    </source>
</evidence>
<dbReference type="SUPFAM" id="SSF63862">
    <property type="entry name" value="Thiamin pyrophosphokinase, substrate-binding domain"/>
    <property type="match status" value="1"/>
</dbReference>
<dbReference type="UniPathway" id="UPA00060">
    <property type="reaction ID" value="UER00597"/>
</dbReference>
<evidence type="ECO:0000256" key="4">
    <source>
        <dbReference type="ARBA" id="ARBA00022741"/>
    </source>
</evidence>